<reference evidence="3" key="2">
    <citation type="submission" date="2016-04" db="EMBL/GenBank/DDBJ databases">
        <title>First Complete Genome Sequence of a Subdivision 6 Acidobacterium.</title>
        <authorList>
            <person name="Huang S."/>
            <person name="Vieira S."/>
            <person name="Bunk B."/>
            <person name="Riedel T."/>
            <person name="Sproeer C."/>
            <person name="Overmann J."/>
        </authorList>
    </citation>
    <scope>NUCLEOTIDE SEQUENCE [LARGE SCALE GENOMIC DNA]</scope>
    <source>
        <strain evidence="3">DSM 100886 HEG_-6_39</strain>
    </source>
</reference>
<dbReference type="PRINTS" id="PR00111">
    <property type="entry name" value="ABHYDROLASE"/>
</dbReference>
<dbReference type="PANTHER" id="PTHR46438:SF11">
    <property type="entry name" value="LIPASE-RELATED"/>
    <property type="match status" value="1"/>
</dbReference>
<keyword evidence="3" id="KW-1185">Reference proteome</keyword>
<accession>A0A143PMM5</accession>
<dbReference type="Proteomes" id="UP000076079">
    <property type="component" value="Chromosome"/>
</dbReference>
<dbReference type="RefSeq" id="WP_157899129.1">
    <property type="nucleotide sequence ID" value="NZ_CP015136.1"/>
</dbReference>
<proteinExistence type="predicted"/>
<evidence type="ECO:0000313" key="3">
    <source>
        <dbReference type="Proteomes" id="UP000076079"/>
    </source>
</evidence>
<dbReference type="KEGG" id="abac:LuPra_02680"/>
<reference evidence="2 3" key="1">
    <citation type="journal article" date="2016" name="Genome Announc.">
        <title>First Complete Genome Sequence of a Subdivision 6 Acidobacterium Strain.</title>
        <authorList>
            <person name="Huang S."/>
            <person name="Vieira S."/>
            <person name="Bunk B."/>
            <person name="Riedel T."/>
            <person name="Sproer C."/>
            <person name="Overmann J."/>
        </authorList>
    </citation>
    <scope>NUCLEOTIDE SEQUENCE [LARGE SCALE GENOMIC DNA]</scope>
    <source>
        <strain evidence="3">DSM 100886 HEG_-6_39</strain>
    </source>
</reference>
<name>A0A143PMM5_LUTPR</name>
<dbReference type="SUPFAM" id="SSF53474">
    <property type="entry name" value="alpha/beta-Hydrolases"/>
    <property type="match status" value="1"/>
</dbReference>
<evidence type="ECO:0000313" key="2">
    <source>
        <dbReference type="EMBL" id="AMY09463.1"/>
    </source>
</evidence>
<dbReference type="PANTHER" id="PTHR46438">
    <property type="entry name" value="ALPHA/BETA-HYDROLASES SUPERFAMILY PROTEIN"/>
    <property type="match status" value="1"/>
</dbReference>
<dbReference type="GO" id="GO:0102296">
    <property type="term" value="F:4,5-9,10-diseco-3-hydroxy-5,9,17-trioxoandrosta-1(10),2-diene-4-oate hydrolase activity"/>
    <property type="evidence" value="ECO:0007669"/>
    <property type="project" value="UniProtKB-EC"/>
</dbReference>
<evidence type="ECO:0000259" key="1">
    <source>
        <dbReference type="Pfam" id="PF00561"/>
    </source>
</evidence>
<dbReference type="OrthoDB" id="9808398at2"/>
<dbReference type="Gene3D" id="3.40.50.1820">
    <property type="entry name" value="alpha/beta hydrolase"/>
    <property type="match status" value="1"/>
</dbReference>
<dbReference type="Pfam" id="PF00561">
    <property type="entry name" value="Abhydrolase_1"/>
    <property type="match status" value="1"/>
</dbReference>
<sequence>MGQLAVAQQTITVFGQQVAYYEAGQAGQGRAVVLLSNLGWDSHAWSQDMLALAAHYRLLAIDILGTGRSSKPLLDYKMDTWTDAIVELLRLKGIQKATIVGAVMGGALAVQFTLDHPEMSEGFVCAASKSGPGERAGGIAVLSWTSLAGTKRGLMAAFYNKSLIMDDVVRARFA</sequence>
<dbReference type="EMBL" id="CP015136">
    <property type="protein sequence ID" value="AMY09463.1"/>
    <property type="molecule type" value="Genomic_DNA"/>
</dbReference>
<protein>
    <submittedName>
        <fullName evidence="2">4,5:9,10-diseco-3-hydroxy-5,9, 17-trioxoandrosta-1(10),2-diene-4-oate hydrolase</fullName>
        <ecNumber evidence="2">3.7.1.17</ecNumber>
    </submittedName>
</protein>
<dbReference type="InterPro" id="IPR000073">
    <property type="entry name" value="AB_hydrolase_1"/>
</dbReference>
<gene>
    <name evidence="2" type="primary">hsaD</name>
    <name evidence="2" type="ORF">LuPra_02680</name>
</gene>
<dbReference type="InterPro" id="IPR029058">
    <property type="entry name" value="AB_hydrolase_fold"/>
</dbReference>
<dbReference type="AlphaFoldDB" id="A0A143PMM5"/>
<keyword evidence="2" id="KW-0378">Hydrolase</keyword>
<dbReference type="STRING" id="1855912.LuPra_02680"/>
<dbReference type="EC" id="3.7.1.17" evidence="2"/>
<feature type="domain" description="AB hydrolase-1" evidence="1">
    <location>
        <begin position="32"/>
        <end position="128"/>
    </location>
</feature>
<organism evidence="2 3">
    <name type="scientific">Luteitalea pratensis</name>
    <dbReference type="NCBI Taxonomy" id="1855912"/>
    <lineage>
        <taxon>Bacteria</taxon>
        <taxon>Pseudomonadati</taxon>
        <taxon>Acidobacteriota</taxon>
        <taxon>Vicinamibacteria</taxon>
        <taxon>Vicinamibacterales</taxon>
        <taxon>Vicinamibacteraceae</taxon>
        <taxon>Luteitalea</taxon>
    </lineage>
</organism>